<keyword evidence="1" id="KW-0175">Coiled coil</keyword>
<dbReference type="InterPro" id="IPR007110">
    <property type="entry name" value="Ig-like_dom"/>
</dbReference>
<evidence type="ECO:0000256" key="1">
    <source>
        <dbReference type="SAM" id="Coils"/>
    </source>
</evidence>
<dbReference type="InterPro" id="IPR036508">
    <property type="entry name" value="Chitin-bd_dom_sf"/>
</dbReference>
<dbReference type="KEGG" id="cvn:111100434"/>
<name>A0A8B8ADL6_CRAVI</name>
<organism evidence="4 5">
    <name type="scientific">Crassostrea virginica</name>
    <name type="common">Eastern oyster</name>
    <dbReference type="NCBI Taxonomy" id="6565"/>
    <lineage>
        <taxon>Eukaryota</taxon>
        <taxon>Metazoa</taxon>
        <taxon>Spiralia</taxon>
        <taxon>Lophotrochozoa</taxon>
        <taxon>Mollusca</taxon>
        <taxon>Bivalvia</taxon>
        <taxon>Autobranchia</taxon>
        <taxon>Pteriomorphia</taxon>
        <taxon>Ostreida</taxon>
        <taxon>Ostreoidea</taxon>
        <taxon>Ostreidae</taxon>
        <taxon>Crassostrea</taxon>
    </lineage>
</organism>
<dbReference type="RefSeq" id="XP_022288034.1">
    <property type="nucleotide sequence ID" value="XM_022432326.1"/>
</dbReference>
<feature type="signal peptide" evidence="2">
    <location>
        <begin position="1"/>
        <end position="17"/>
    </location>
</feature>
<dbReference type="Pfam" id="PF01607">
    <property type="entry name" value="CBM_14"/>
    <property type="match status" value="1"/>
</dbReference>
<dbReference type="Proteomes" id="UP000694844">
    <property type="component" value="Chromosome 6"/>
</dbReference>
<feature type="domain" description="Ig-like" evidence="3">
    <location>
        <begin position="102"/>
        <end position="204"/>
    </location>
</feature>
<dbReference type="GO" id="GO:0005576">
    <property type="term" value="C:extracellular region"/>
    <property type="evidence" value="ECO:0007669"/>
    <property type="project" value="InterPro"/>
</dbReference>
<dbReference type="OrthoDB" id="6090822at2759"/>
<dbReference type="GeneID" id="111100434"/>
<evidence type="ECO:0000256" key="2">
    <source>
        <dbReference type="SAM" id="SignalP"/>
    </source>
</evidence>
<evidence type="ECO:0000313" key="5">
    <source>
        <dbReference type="RefSeq" id="XP_022288034.1"/>
    </source>
</evidence>
<proteinExistence type="predicted"/>
<dbReference type="SUPFAM" id="SSF57625">
    <property type="entry name" value="Invertebrate chitin-binding proteins"/>
    <property type="match status" value="1"/>
</dbReference>
<reference evidence="5" key="1">
    <citation type="submission" date="2025-08" db="UniProtKB">
        <authorList>
            <consortium name="RefSeq"/>
        </authorList>
    </citation>
    <scope>IDENTIFICATION</scope>
    <source>
        <tissue evidence="5">Whole sample</tissue>
    </source>
</reference>
<keyword evidence="2" id="KW-0732">Signal</keyword>
<gene>
    <name evidence="5" type="primary">LOC111100434</name>
</gene>
<evidence type="ECO:0000259" key="3">
    <source>
        <dbReference type="PROSITE" id="PS50835"/>
    </source>
</evidence>
<feature type="chain" id="PRO_5034219984" evidence="2">
    <location>
        <begin position="18"/>
        <end position="367"/>
    </location>
</feature>
<evidence type="ECO:0000313" key="4">
    <source>
        <dbReference type="Proteomes" id="UP000694844"/>
    </source>
</evidence>
<dbReference type="PROSITE" id="PS50835">
    <property type="entry name" value="IG_LIKE"/>
    <property type="match status" value="1"/>
</dbReference>
<dbReference type="GO" id="GO:0008061">
    <property type="term" value="F:chitin binding"/>
    <property type="evidence" value="ECO:0007669"/>
    <property type="project" value="InterPro"/>
</dbReference>
<sequence>MLYLVAIVCLMVGGGGSQNFEVMEGLLTEINQCKQIREKYSELKTEHSDIEIRGIHKDMRLKILTSVNSRLRAELRRIIQTNDLLKDKLREMALKLGDTRPPSAEIRVQNASGQVGEGGKEISCTVTNHNNWTYFNIERNGQTVVHVAPDGRAQTRFNPKYLSITPIIRESLAEIVIKFASLRCTDEGLYTCVVEGNVQSQNIAVVVKSPFNGQPSLSEISDVIGYKPTDFKCEGSPGYPDGKMEFQIQLQNETDFRSFEFPNASVIDKDRNCVRKQIISVTYAFTEEWNEAKIRCKYKHSKDFDETSVFVLSPTLCEQNTVSRAIRHPHKSTHYVTCDGATPTVQQCPDNTCFDSVFQTCADICLV</sequence>
<keyword evidence="4" id="KW-1185">Reference proteome</keyword>
<protein>
    <submittedName>
        <fullName evidence="5">Uncharacterized protein LOC111100434</fullName>
    </submittedName>
</protein>
<dbReference type="InterPro" id="IPR002557">
    <property type="entry name" value="Chitin-bd_dom"/>
</dbReference>
<feature type="coiled-coil region" evidence="1">
    <location>
        <begin position="33"/>
        <end position="88"/>
    </location>
</feature>
<dbReference type="AlphaFoldDB" id="A0A8B8ADL6"/>
<accession>A0A8B8ADL6</accession>